<keyword evidence="3 4" id="KW-0648">Protein biosynthesis</keyword>
<dbReference type="EMBL" id="FQUP01000002">
    <property type="protein sequence ID" value="SHF63043.1"/>
    <property type="molecule type" value="Genomic_DNA"/>
</dbReference>
<keyword evidence="4" id="KW-0963">Cytoplasm</keyword>
<dbReference type="InterPro" id="IPR004368">
    <property type="entry name" value="TIF_IF1"/>
</dbReference>
<dbReference type="PANTHER" id="PTHR33370:SF1">
    <property type="entry name" value="TRANSLATION INITIATION FACTOR IF-1, CHLOROPLASTIC"/>
    <property type="match status" value="1"/>
</dbReference>
<keyword evidence="2 4" id="KW-0396">Initiation factor</keyword>
<keyword evidence="4" id="KW-0699">rRNA-binding</keyword>
<dbReference type="Gene3D" id="2.40.50.140">
    <property type="entry name" value="Nucleic acid-binding proteins"/>
    <property type="match status" value="1"/>
</dbReference>
<evidence type="ECO:0000259" key="7">
    <source>
        <dbReference type="PROSITE" id="PS50832"/>
    </source>
</evidence>
<sequence length="93" mass="10461">MAKEEALEFEGMVVEVLPDAKFRVELENGHVVVAYTAGRMKKNRIKTLAGDRVTVEMTPYDLDRARLVFRHKGDSMAPPSSKTPFRGGAARRR</sequence>
<reference evidence="8 9" key="1">
    <citation type="submission" date="2016-11" db="EMBL/GenBank/DDBJ databases">
        <authorList>
            <person name="Jaros S."/>
            <person name="Januszkiewicz K."/>
            <person name="Wedrychowicz H."/>
        </authorList>
    </citation>
    <scope>NUCLEOTIDE SEQUENCE [LARGE SCALE GENOMIC DNA]</scope>
    <source>
        <strain evidence="8 9">DSM 19436</strain>
    </source>
</reference>
<dbReference type="PROSITE" id="PS50832">
    <property type="entry name" value="S1_IF1_TYPE"/>
    <property type="match status" value="1"/>
</dbReference>
<comment type="similarity">
    <text evidence="1 4">Belongs to the IF-1 family.</text>
</comment>
<dbReference type="RefSeq" id="WP_073053264.1">
    <property type="nucleotide sequence ID" value="NZ_FQUP01000002.1"/>
</dbReference>
<proteinExistence type="inferred from homology"/>
<dbReference type="InterPro" id="IPR012340">
    <property type="entry name" value="NA-bd_OB-fold"/>
</dbReference>
<dbReference type="NCBIfam" id="TIGR00008">
    <property type="entry name" value="infA"/>
    <property type="match status" value="1"/>
</dbReference>
<feature type="domain" description="S1-like" evidence="7">
    <location>
        <begin position="1"/>
        <end position="72"/>
    </location>
</feature>
<evidence type="ECO:0000256" key="2">
    <source>
        <dbReference type="ARBA" id="ARBA00022540"/>
    </source>
</evidence>
<keyword evidence="4" id="KW-0694">RNA-binding</keyword>
<evidence type="ECO:0000256" key="5">
    <source>
        <dbReference type="NCBIfam" id="TIGR00008"/>
    </source>
</evidence>
<dbReference type="PANTHER" id="PTHR33370">
    <property type="entry name" value="TRANSLATION INITIATION FACTOR IF-1, CHLOROPLASTIC"/>
    <property type="match status" value="1"/>
</dbReference>
<dbReference type="OrthoDB" id="9803250at2"/>
<keyword evidence="9" id="KW-1185">Reference proteome</keyword>
<dbReference type="STRING" id="1122133.SAMN02745157_2589"/>
<dbReference type="Pfam" id="PF01176">
    <property type="entry name" value="eIF-1a"/>
    <property type="match status" value="1"/>
</dbReference>
<dbReference type="FunFam" id="2.40.50.140:FF:000002">
    <property type="entry name" value="Translation initiation factor IF-1"/>
    <property type="match status" value="1"/>
</dbReference>
<evidence type="ECO:0000313" key="8">
    <source>
        <dbReference type="EMBL" id="SHF63043.1"/>
    </source>
</evidence>
<evidence type="ECO:0000313" key="9">
    <source>
        <dbReference type="Proteomes" id="UP000184485"/>
    </source>
</evidence>
<dbReference type="AlphaFoldDB" id="A0A1M5D7P1"/>
<feature type="region of interest" description="Disordered" evidence="6">
    <location>
        <begin position="71"/>
        <end position="93"/>
    </location>
</feature>
<evidence type="ECO:0000256" key="1">
    <source>
        <dbReference type="ARBA" id="ARBA00010939"/>
    </source>
</evidence>
<comment type="subcellular location">
    <subcellularLocation>
        <location evidence="4">Cytoplasm</location>
    </subcellularLocation>
</comment>
<name>A0A1M5D7P1_9HYPH</name>
<dbReference type="Proteomes" id="UP000184485">
    <property type="component" value="Unassembled WGS sequence"/>
</dbReference>
<comment type="subunit">
    <text evidence="4">Component of the 30S ribosomal translation pre-initiation complex which assembles on the 30S ribosome in the order IF-2 and IF-3, IF-1 and N-formylmethionyl-tRNA(fMet); mRNA recruitment can occur at any time during PIC assembly.</text>
</comment>
<dbReference type="InterPro" id="IPR006196">
    <property type="entry name" value="RNA-binding_domain_S1_IF1"/>
</dbReference>
<protein>
    <recommendedName>
        <fullName evidence="4 5">Translation initiation factor IF-1</fullName>
    </recommendedName>
</protein>
<dbReference type="HAMAP" id="MF_00075">
    <property type="entry name" value="IF_1"/>
    <property type="match status" value="1"/>
</dbReference>
<dbReference type="GO" id="GO:0003743">
    <property type="term" value="F:translation initiation factor activity"/>
    <property type="evidence" value="ECO:0007669"/>
    <property type="project" value="UniProtKB-UniRule"/>
</dbReference>
<accession>A0A1M5D7P1</accession>
<gene>
    <name evidence="4" type="primary">infA</name>
    <name evidence="8" type="ORF">SAMN02745157_2589</name>
</gene>
<dbReference type="CDD" id="cd04451">
    <property type="entry name" value="S1_IF1"/>
    <property type="match status" value="1"/>
</dbReference>
<evidence type="ECO:0000256" key="4">
    <source>
        <dbReference type="HAMAP-Rule" id="MF_00075"/>
    </source>
</evidence>
<dbReference type="GO" id="GO:0043022">
    <property type="term" value="F:ribosome binding"/>
    <property type="evidence" value="ECO:0007669"/>
    <property type="project" value="UniProtKB-UniRule"/>
</dbReference>
<evidence type="ECO:0000256" key="6">
    <source>
        <dbReference type="SAM" id="MobiDB-lite"/>
    </source>
</evidence>
<organism evidence="8 9">
    <name type="scientific">Kaistia soli DSM 19436</name>
    <dbReference type="NCBI Taxonomy" id="1122133"/>
    <lineage>
        <taxon>Bacteria</taxon>
        <taxon>Pseudomonadati</taxon>
        <taxon>Pseudomonadota</taxon>
        <taxon>Alphaproteobacteria</taxon>
        <taxon>Hyphomicrobiales</taxon>
        <taxon>Kaistiaceae</taxon>
        <taxon>Kaistia</taxon>
    </lineage>
</organism>
<evidence type="ECO:0000256" key="3">
    <source>
        <dbReference type="ARBA" id="ARBA00022917"/>
    </source>
</evidence>
<dbReference type="GO" id="GO:0005829">
    <property type="term" value="C:cytosol"/>
    <property type="evidence" value="ECO:0007669"/>
    <property type="project" value="TreeGrafter"/>
</dbReference>
<comment type="function">
    <text evidence="4">One of the essential components for the initiation of protein synthesis. Stabilizes the binding of IF-2 and IF-3 on the 30S subunit to which N-formylmethionyl-tRNA(fMet) subsequently binds. Helps modulate mRNA selection, yielding the 30S pre-initiation complex (PIC). Upon addition of the 50S ribosomal subunit IF-1, IF-2 and IF-3 are released leaving the mature 70S translation initiation complex.</text>
</comment>
<dbReference type="GO" id="GO:0019843">
    <property type="term" value="F:rRNA binding"/>
    <property type="evidence" value="ECO:0007669"/>
    <property type="project" value="UniProtKB-UniRule"/>
</dbReference>
<dbReference type="SUPFAM" id="SSF50249">
    <property type="entry name" value="Nucleic acid-binding proteins"/>
    <property type="match status" value="1"/>
</dbReference>